<name>A0A0U3SW03_9BACT</name>
<proteinExistence type="predicted"/>
<dbReference type="Proteomes" id="UP000059542">
    <property type="component" value="Chromosome"/>
</dbReference>
<keyword evidence="3" id="KW-1185">Reference proteome</keyword>
<dbReference type="KEGG" id="hyg:AUC43_06035"/>
<evidence type="ECO:0000313" key="2">
    <source>
        <dbReference type="EMBL" id="ALW84675.1"/>
    </source>
</evidence>
<dbReference type="RefSeq" id="WP_068191016.1">
    <property type="nucleotide sequence ID" value="NZ_CP013909.1"/>
</dbReference>
<dbReference type="OrthoDB" id="1492803at2"/>
<reference evidence="2 3" key="1">
    <citation type="submission" date="2015-12" db="EMBL/GenBank/DDBJ databases">
        <authorList>
            <person name="Shamseldin A."/>
            <person name="Moawad H."/>
            <person name="Abd El-Rahim W.M."/>
            <person name="Sadowsky M.J."/>
        </authorList>
    </citation>
    <scope>NUCLEOTIDE SEQUENCE [LARGE SCALE GENOMIC DNA]</scope>
    <source>
        <strain evidence="2 3">DG5B</strain>
    </source>
</reference>
<feature type="region of interest" description="Disordered" evidence="1">
    <location>
        <begin position="98"/>
        <end position="120"/>
    </location>
</feature>
<dbReference type="EMBL" id="CP013909">
    <property type="protein sequence ID" value="ALW84675.1"/>
    <property type="molecule type" value="Genomic_DNA"/>
</dbReference>
<gene>
    <name evidence="2" type="ORF">AUC43_06035</name>
</gene>
<evidence type="ECO:0000256" key="1">
    <source>
        <dbReference type="SAM" id="MobiDB-lite"/>
    </source>
</evidence>
<accession>A0A0U3SW03</accession>
<evidence type="ECO:0000313" key="3">
    <source>
        <dbReference type="Proteomes" id="UP000059542"/>
    </source>
</evidence>
<organism evidence="2 3">
    <name type="scientific">Hymenobacter sedentarius</name>
    <dbReference type="NCBI Taxonomy" id="1411621"/>
    <lineage>
        <taxon>Bacteria</taxon>
        <taxon>Pseudomonadati</taxon>
        <taxon>Bacteroidota</taxon>
        <taxon>Cytophagia</taxon>
        <taxon>Cytophagales</taxon>
        <taxon>Hymenobacteraceae</taxon>
        <taxon>Hymenobacter</taxon>
    </lineage>
</organism>
<dbReference type="AlphaFoldDB" id="A0A0U3SW03"/>
<sequence length="120" mass="13305">MKIEVAKGQDKGFLPDGRHTVEITDIEEGISEHQQVPFFAARMENEDGFVSQRFYNSEAGHPIILQLYSAVGIKPEEGKSLDTKQLIGKRLSVEVSDHSYADPATGNERTLRQATGFRAA</sequence>
<protein>
    <submittedName>
        <fullName evidence="2">Uncharacterized protein</fullName>
    </submittedName>
</protein>